<evidence type="ECO:0008006" key="3">
    <source>
        <dbReference type="Google" id="ProtNLM"/>
    </source>
</evidence>
<dbReference type="Gene3D" id="3.30.1490.390">
    <property type="match status" value="1"/>
</dbReference>
<comment type="caution">
    <text evidence="1">The sequence shown here is derived from an EMBL/GenBank/DDBJ whole genome shotgun (WGS) entry which is preliminary data.</text>
</comment>
<name>A0ABS2PJV2_9STRE</name>
<sequence length="73" mass="8812">MLEITYLDAAKCEKTVKFECYSEYVRSQQACWHDIHDYFKALKVTYKGHDLGYRGPYGDIYQFLLRVDFTQWD</sequence>
<reference evidence="1 2" key="1">
    <citation type="submission" date="2021-01" db="EMBL/GenBank/DDBJ databases">
        <title>Genomic Encyclopedia of Type Strains, Phase IV (KMG-IV): sequencing the most valuable type-strain genomes for metagenomic binning, comparative biology and taxonomic classification.</title>
        <authorList>
            <person name="Goeker M."/>
        </authorList>
    </citation>
    <scope>NUCLEOTIDE SEQUENCE [LARGE SCALE GENOMIC DNA]</scope>
    <source>
        <strain evidence="1 2">DSM 27513</strain>
    </source>
</reference>
<protein>
    <recommendedName>
        <fullName evidence="3">DUF4649 domain-containing protein</fullName>
    </recommendedName>
</protein>
<dbReference type="Proteomes" id="UP000809081">
    <property type="component" value="Unassembled WGS sequence"/>
</dbReference>
<dbReference type="RefSeq" id="WP_205016261.1">
    <property type="nucleotide sequence ID" value="NZ_JAFBEI010000002.1"/>
</dbReference>
<keyword evidence="2" id="KW-1185">Reference proteome</keyword>
<evidence type="ECO:0000313" key="1">
    <source>
        <dbReference type="EMBL" id="MBM7635305.1"/>
    </source>
</evidence>
<accession>A0ABS2PJV2</accession>
<dbReference type="InterPro" id="IPR027879">
    <property type="entry name" value="DUF4649"/>
</dbReference>
<dbReference type="CDD" id="cd13784">
    <property type="entry name" value="SP_1775_like"/>
    <property type="match status" value="1"/>
</dbReference>
<organism evidence="1 2">
    <name type="scientific">Streptococcus saliviloxodontae</name>
    <dbReference type="NCBI Taxonomy" id="1349416"/>
    <lineage>
        <taxon>Bacteria</taxon>
        <taxon>Bacillati</taxon>
        <taxon>Bacillota</taxon>
        <taxon>Bacilli</taxon>
        <taxon>Lactobacillales</taxon>
        <taxon>Streptococcaceae</taxon>
        <taxon>Streptococcus</taxon>
    </lineage>
</organism>
<dbReference type="EMBL" id="JAFBEI010000002">
    <property type="protein sequence ID" value="MBM7635305.1"/>
    <property type="molecule type" value="Genomic_DNA"/>
</dbReference>
<proteinExistence type="predicted"/>
<dbReference type="Pfam" id="PF15507">
    <property type="entry name" value="DUF4649"/>
    <property type="match status" value="1"/>
</dbReference>
<gene>
    <name evidence="1" type="ORF">JOC31_000096</name>
</gene>
<evidence type="ECO:0000313" key="2">
    <source>
        <dbReference type="Proteomes" id="UP000809081"/>
    </source>
</evidence>